<evidence type="ECO:0000256" key="4">
    <source>
        <dbReference type="ARBA" id="ARBA00022475"/>
    </source>
</evidence>
<keyword evidence="7" id="KW-0812">Transmembrane</keyword>
<comment type="similarity">
    <text evidence="17">Belongs to the protein kinase superfamily.</text>
</comment>
<organism evidence="19 20">
    <name type="scientific">Thalictrum thalictroides</name>
    <name type="common">Rue-anemone</name>
    <name type="synonym">Anemone thalictroides</name>
    <dbReference type="NCBI Taxonomy" id="46969"/>
    <lineage>
        <taxon>Eukaryota</taxon>
        <taxon>Viridiplantae</taxon>
        <taxon>Streptophyta</taxon>
        <taxon>Embryophyta</taxon>
        <taxon>Tracheophyta</taxon>
        <taxon>Spermatophyta</taxon>
        <taxon>Magnoliopsida</taxon>
        <taxon>Ranunculales</taxon>
        <taxon>Ranunculaceae</taxon>
        <taxon>Thalictroideae</taxon>
        <taxon>Thalictrum</taxon>
    </lineage>
</organism>
<evidence type="ECO:0000256" key="10">
    <source>
        <dbReference type="ARBA" id="ARBA00022777"/>
    </source>
</evidence>
<dbReference type="SUPFAM" id="SSF56112">
    <property type="entry name" value="Protein kinase-like (PK-like)"/>
    <property type="match status" value="2"/>
</dbReference>
<proteinExistence type="inferred from homology"/>
<dbReference type="InterPro" id="IPR017441">
    <property type="entry name" value="Protein_kinase_ATP_BS"/>
</dbReference>
<dbReference type="Gene3D" id="3.30.200.20">
    <property type="entry name" value="Phosphorylase Kinase, domain 1"/>
    <property type="match status" value="1"/>
</dbReference>
<keyword evidence="13" id="KW-0472">Membrane</keyword>
<dbReference type="Pfam" id="PF07714">
    <property type="entry name" value="PK_Tyr_Ser-Thr"/>
    <property type="match status" value="1"/>
</dbReference>
<evidence type="ECO:0000256" key="17">
    <source>
        <dbReference type="RuleBase" id="RU000304"/>
    </source>
</evidence>
<dbReference type="GO" id="GO:0005886">
    <property type="term" value="C:plasma membrane"/>
    <property type="evidence" value="ECO:0007669"/>
    <property type="project" value="UniProtKB-SubCell"/>
</dbReference>
<gene>
    <name evidence="19" type="ORF">FRX31_027695</name>
</gene>
<dbReference type="PANTHER" id="PTHR27002">
    <property type="entry name" value="RECEPTOR-LIKE SERINE/THREONINE-PROTEIN KINASE SD1-8"/>
    <property type="match status" value="1"/>
</dbReference>
<dbReference type="SMART" id="SM00220">
    <property type="entry name" value="S_TKc"/>
    <property type="match status" value="1"/>
</dbReference>
<keyword evidence="14 19" id="KW-0675">Receptor</keyword>
<dbReference type="InterPro" id="IPR008271">
    <property type="entry name" value="Ser/Thr_kinase_AS"/>
</dbReference>
<dbReference type="InterPro" id="IPR001245">
    <property type="entry name" value="Ser-Thr/Tyr_kinase_cat_dom"/>
</dbReference>
<keyword evidence="11 16" id="KW-0067">ATP-binding</keyword>
<dbReference type="GO" id="GO:0005524">
    <property type="term" value="F:ATP binding"/>
    <property type="evidence" value="ECO:0007669"/>
    <property type="project" value="UniProtKB-UniRule"/>
</dbReference>
<evidence type="ECO:0000256" key="11">
    <source>
        <dbReference type="ARBA" id="ARBA00022840"/>
    </source>
</evidence>
<evidence type="ECO:0000256" key="5">
    <source>
        <dbReference type="ARBA" id="ARBA00022527"/>
    </source>
</evidence>
<dbReference type="Gene3D" id="1.10.510.10">
    <property type="entry name" value="Transferase(Phosphotransferase) domain 1"/>
    <property type="match status" value="1"/>
</dbReference>
<dbReference type="OrthoDB" id="2356065at2759"/>
<dbReference type="FunFam" id="1.10.510.10:FF:000240">
    <property type="entry name" value="Lectin-domain containing receptor kinase A4.3"/>
    <property type="match status" value="1"/>
</dbReference>
<comment type="similarity">
    <text evidence="3">In the C-terminal section; belongs to the protein kinase superfamily. Ser/Thr protein kinase family.</text>
</comment>
<sequence length="274" mass="30711">LLGFCLAGEEKLLVYEYLPNKSLDKYIFDPTKKADLNWERRYKIIGGIARGLLYLHEDSRLRIIHRDLKAGNILLDEEMNAKIADFGMAKLFGVDQSQGNTRRIAGTLGYMAPEYAIHGVFSVKSDVFSFGVLLLEIISGKKSNDFYVSGPSRNLLNHAWKLWREEGEDVEEISSVESLQFNIGTIRAATENFCDANKLGEGGFGAVYKGILSDGQEIAVKRLSRNSGQGVEEFKNEEMKHFSFTSSCPTQASTTLYLIQSSTRIWIGKDVTRS</sequence>
<comment type="caution">
    <text evidence="19">The sequence shown here is derived from an EMBL/GenBank/DDBJ whole genome shotgun (WGS) entry which is preliminary data.</text>
</comment>
<protein>
    <submittedName>
        <fullName evidence="19">Cysteine-rich receptor-kinase-like protein</fullName>
    </submittedName>
</protein>
<accession>A0A7J6VDM9</accession>
<keyword evidence="20" id="KW-1185">Reference proteome</keyword>
<evidence type="ECO:0000256" key="2">
    <source>
        <dbReference type="ARBA" id="ARBA00008536"/>
    </source>
</evidence>
<dbReference type="PROSITE" id="PS00107">
    <property type="entry name" value="PROTEIN_KINASE_ATP"/>
    <property type="match status" value="1"/>
</dbReference>
<dbReference type="GO" id="GO:0004674">
    <property type="term" value="F:protein serine/threonine kinase activity"/>
    <property type="evidence" value="ECO:0007669"/>
    <property type="project" value="UniProtKB-KW"/>
</dbReference>
<evidence type="ECO:0000256" key="13">
    <source>
        <dbReference type="ARBA" id="ARBA00023136"/>
    </source>
</evidence>
<evidence type="ECO:0000256" key="9">
    <source>
        <dbReference type="ARBA" id="ARBA00022741"/>
    </source>
</evidence>
<keyword evidence="4" id="KW-1003">Cell membrane</keyword>
<keyword evidence="9 16" id="KW-0547">Nucleotide-binding</keyword>
<feature type="binding site" evidence="16">
    <location>
        <position position="221"/>
    </location>
    <ligand>
        <name>ATP</name>
        <dbReference type="ChEBI" id="CHEBI:30616"/>
    </ligand>
</feature>
<dbReference type="PROSITE" id="PS50011">
    <property type="entry name" value="PROTEIN_KINASE_DOM"/>
    <property type="match status" value="1"/>
</dbReference>
<comment type="similarity">
    <text evidence="2">In the N-terminal section; belongs to the leguminous lectin family.</text>
</comment>
<evidence type="ECO:0000256" key="1">
    <source>
        <dbReference type="ARBA" id="ARBA00004251"/>
    </source>
</evidence>
<evidence type="ECO:0000256" key="12">
    <source>
        <dbReference type="ARBA" id="ARBA00022989"/>
    </source>
</evidence>
<evidence type="ECO:0000313" key="20">
    <source>
        <dbReference type="Proteomes" id="UP000554482"/>
    </source>
</evidence>
<keyword evidence="10 19" id="KW-0418">Kinase</keyword>
<keyword evidence="12" id="KW-1133">Transmembrane helix</keyword>
<feature type="non-terminal residue" evidence="19">
    <location>
        <position position="1"/>
    </location>
</feature>
<dbReference type="GO" id="GO:0002229">
    <property type="term" value="P:defense response to oomycetes"/>
    <property type="evidence" value="ECO:0007669"/>
    <property type="project" value="UniProtKB-ARBA"/>
</dbReference>
<dbReference type="PROSITE" id="PS00108">
    <property type="entry name" value="PROTEIN_KINASE_ST"/>
    <property type="match status" value="1"/>
</dbReference>
<keyword evidence="8" id="KW-0732">Signal</keyword>
<evidence type="ECO:0000256" key="14">
    <source>
        <dbReference type="ARBA" id="ARBA00023170"/>
    </source>
</evidence>
<evidence type="ECO:0000313" key="19">
    <source>
        <dbReference type="EMBL" id="KAF5182718.1"/>
    </source>
</evidence>
<keyword evidence="5 17" id="KW-0723">Serine/threonine-protein kinase</keyword>
<evidence type="ECO:0000256" key="15">
    <source>
        <dbReference type="ARBA" id="ARBA00023180"/>
    </source>
</evidence>
<evidence type="ECO:0000256" key="16">
    <source>
        <dbReference type="PROSITE-ProRule" id="PRU10141"/>
    </source>
</evidence>
<keyword evidence="15" id="KW-0325">Glycoprotein</keyword>
<dbReference type="AlphaFoldDB" id="A0A7J6VDM9"/>
<evidence type="ECO:0000256" key="7">
    <source>
        <dbReference type="ARBA" id="ARBA00022692"/>
    </source>
</evidence>
<dbReference type="InterPro" id="IPR000719">
    <property type="entry name" value="Prot_kinase_dom"/>
</dbReference>
<dbReference type="Proteomes" id="UP000554482">
    <property type="component" value="Unassembled WGS sequence"/>
</dbReference>
<dbReference type="EMBL" id="JABWDY010034363">
    <property type="protein sequence ID" value="KAF5182718.1"/>
    <property type="molecule type" value="Genomic_DNA"/>
</dbReference>
<evidence type="ECO:0000256" key="6">
    <source>
        <dbReference type="ARBA" id="ARBA00022679"/>
    </source>
</evidence>
<keyword evidence="6" id="KW-0808">Transferase</keyword>
<reference evidence="19 20" key="1">
    <citation type="submission" date="2020-06" db="EMBL/GenBank/DDBJ databases">
        <title>Transcriptomic and genomic resources for Thalictrum thalictroides and T. hernandezii: Facilitating candidate gene discovery in an emerging model plant lineage.</title>
        <authorList>
            <person name="Arias T."/>
            <person name="Riano-Pachon D.M."/>
            <person name="Di Stilio V.S."/>
        </authorList>
    </citation>
    <scope>NUCLEOTIDE SEQUENCE [LARGE SCALE GENOMIC DNA]</scope>
    <source>
        <strain evidence="20">cv. WT478/WT964</strain>
        <tissue evidence="19">Leaves</tissue>
    </source>
</reference>
<feature type="domain" description="Protein kinase" evidence="18">
    <location>
        <begin position="1"/>
        <end position="274"/>
    </location>
</feature>
<name>A0A7J6VDM9_THATH</name>
<comment type="subcellular location">
    <subcellularLocation>
        <location evidence="1">Cell membrane</location>
        <topology evidence="1">Single-pass type I membrane protein</topology>
    </subcellularLocation>
</comment>
<dbReference type="PANTHER" id="PTHR27002:SF181">
    <property type="entry name" value="RECEPTOR-LIKE SERINE_THREONINE-PROTEIN KINASE"/>
    <property type="match status" value="1"/>
</dbReference>
<dbReference type="InterPro" id="IPR011009">
    <property type="entry name" value="Kinase-like_dom_sf"/>
</dbReference>
<evidence type="ECO:0000259" key="18">
    <source>
        <dbReference type="PROSITE" id="PS50011"/>
    </source>
</evidence>
<evidence type="ECO:0000256" key="8">
    <source>
        <dbReference type="ARBA" id="ARBA00022729"/>
    </source>
</evidence>
<evidence type="ECO:0000256" key="3">
    <source>
        <dbReference type="ARBA" id="ARBA00010217"/>
    </source>
</evidence>